<feature type="transmembrane region" description="Helical" evidence="1">
    <location>
        <begin position="12"/>
        <end position="34"/>
    </location>
</feature>
<sequence>MFTSIVKGQVKAWPFFFSIDFANFLLTDAAVYSLSERVD</sequence>
<evidence type="ECO:0000313" key="2">
    <source>
        <dbReference type="EMBL" id="AGC72689.1"/>
    </source>
</evidence>
<name>L7VYC7_9BACT</name>
<dbReference type="EMBL" id="JX649910">
    <property type="protein sequence ID" value="AGC72689.1"/>
    <property type="molecule type" value="Genomic_DNA"/>
</dbReference>
<keyword evidence="1" id="KW-0472">Membrane</keyword>
<organism evidence="2">
    <name type="scientific">uncultured bacterium A1Q1_fos_2111</name>
    <dbReference type="NCBI Taxonomy" id="1256563"/>
    <lineage>
        <taxon>Bacteria</taxon>
        <taxon>environmental samples</taxon>
    </lineage>
</organism>
<proteinExistence type="predicted"/>
<evidence type="ECO:0000256" key="1">
    <source>
        <dbReference type="SAM" id="Phobius"/>
    </source>
</evidence>
<accession>L7VYC7</accession>
<keyword evidence="1" id="KW-0812">Transmembrane</keyword>
<protein>
    <submittedName>
        <fullName evidence="2">Uncharacterized protein</fullName>
    </submittedName>
</protein>
<dbReference type="AlphaFoldDB" id="L7VYC7"/>
<reference evidence="2" key="1">
    <citation type="submission" date="2012-09" db="EMBL/GenBank/DDBJ databases">
        <title>Metagenomic Characterization of a Microbial Community in Wastewater Detects High Levels of Antibiotic Resistance.</title>
        <authorList>
            <person name="Abrams M."/>
            <person name="Caldwell A."/>
            <person name="Vandaei E."/>
            <person name="Lee W."/>
            <person name="Perrott J."/>
            <person name="Khan S.Y."/>
            <person name="Ta J."/>
            <person name="Romero D."/>
            <person name="Nguyen V."/>
            <person name="Pourmand N."/>
            <person name="Ouverney C.C."/>
        </authorList>
    </citation>
    <scope>NUCLEOTIDE SEQUENCE</scope>
</reference>
<keyword evidence="1" id="KW-1133">Transmembrane helix</keyword>